<accession>I1D0I0</accession>
<dbReference type="AlphaFoldDB" id="I1D0I0"/>
<sequence length="247" mass="28220">MSMGLRGWWHRFQDYESPGSESQDHVQVSIQLASVDDSLYFTAEIAFWAWWNGGGRMPDRESVWDIARSGITRRAEEVSTRHRLTATERVRAELNEALLAWKPVGGSYVRARGRCLAVTADPELVEAVAAHERSKSQQLMISWSEQRRQQQREQMSSLLLDPLRATAWWLLNNQEKATEVKEVATTFLELQGMLKPAARTESAGKLVDEFLDTKDAAIKVHFLHTLKKCFLGYDREDLATRLSALEE</sequence>
<evidence type="ECO:0000313" key="2">
    <source>
        <dbReference type="Proteomes" id="UP000005087"/>
    </source>
</evidence>
<reference evidence="1 2" key="1">
    <citation type="submission" date="2011-09" db="EMBL/GenBank/DDBJ databases">
        <authorList>
            <consortium name="US DOE Joint Genome Institute (JGI-PGF)"/>
            <person name="Lucas S."/>
            <person name="Han J."/>
            <person name="Lapidus A."/>
            <person name="Cheng J.-F."/>
            <person name="Goodwin L."/>
            <person name="Pitluck S."/>
            <person name="Peters L."/>
            <person name="Land M.L."/>
            <person name="Hauser L."/>
            <person name="Brambilla E."/>
            <person name="Klenk H.-P."/>
            <person name="Woyke T.J."/>
        </authorList>
    </citation>
    <scope>NUCLEOTIDE SEQUENCE [LARGE SCALE GENOMIC DNA]</scope>
    <source>
        <strain evidence="1 2">K62</strain>
    </source>
</reference>
<gene>
    <name evidence="1" type="ORF">SacglDRAFT_01534</name>
</gene>
<dbReference type="EMBL" id="CM001484">
    <property type="protein sequence ID" value="EIE98454.1"/>
    <property type="molecule type" value="Genomic_DNA"/>
</dbReference>
<dbReference type="eggNOG" id="ENOG5031EQW">
    <property type="taxonomic scope" value="Bacteria"/>
</dbReference>
<dbReference type="STRING" id="928724.SacglDRAFT_01534"/>
<dbReference type="HOGENOM" id="CLU_1123865_0_0_11"/>
<reference evidence="2" key="2">
    <citation type="submission" date="2012-01" db="EMBL/GenBank/DDBJ databases">
        <title>Noncontiguous Finished sequence of chromosome of Saccharomonospora glauca K62.</title>
        <authorList>
            <consortium name="US DOE Joint Genome Institute"/>
            <person name="Lucas S."/>
            <person name="Han J."/>
            <person name="Lapidus A."/>
            <person name="Cheng J.-F."/>
            <person name="Goodwin L."/>
            <person name="Pitluck S."/>
            <person name="Peters L."/>
            <person name="Mikhailova N."/>
            <person name="Held B."/>
            <person name="Detter J.C."/>
            <person name="Han C."/>
            <person name="Tapia R."/>
            <person name="Land M."/>
            <person name="Hauser L."/>
            <person name="Kyrpides N."/>
            <person name="Ivanova N."/>
            <person name="Pagani I."/>
            <person name="Brambilla E.-M."/>
            <person name="Klenk H.-P."/>
            <person name="Woyke T."/>
        </authorList>
    </citation>
    <scope>NUCLEOTIDE SEQUENCE [LARGE SCALE GENOMIC DNA]</scope>
    <source>
        <strain evidence="2">K62</strain>
    </source>
</reference>
<organism evidence="1 2">
    <name type="scientific">Saccharomonospora glauca K62</name>
    <dbReference type="NCBI Taxonomy" id="928724"/>
    <lineage>
        <taxon>Bacteria</taxon>
        <taxon>Bacillati</taxon>
        <taxon>Actinomycetota</taxon>
        <taxon>Actinomycetes</taxon>
        <taxon>Pseudonocardiales</taxon>
        <taxon>Pseudonocardiaceae</taxon>
        <taxon>Saccharomonospora</taxon>
    </lineage>
</organism>
<proteinExistence type="predicted"/>
<keyword evidence="2" id="KW-1185">Reference proteome</keyword>
<name>I1D0I0_9PSEU</name>
<protein>
    <submittedName>
        <fullName evidence="1">Uncharacterized protein</fullName>
    </submittedName>
</protein>
<dbReference type="Proteomes" id="UP000005087">
    <property type="component" value="Chromosome"/>
</dbReference>
<evidence type="ECO:0000313" key="1">
    <source>
        <dbReference type="EMBL" id="EIE98454.1"/>
    </source>
</evidence>